<dbReference type="KEGG" id="mequ:KFV11_05740"/>
<evidence type="ECO:0000313" key="2">
    <source>
        <dbReference type="EMBL" id="KAA1040266.1"/>
    </source>
</evidence>
<keyword evidence="1" id="KW-0472">Membrane</keyword>
<organism evidence="3 5">
    <name type="scientific">Macrococcus equipercicus</name>
    <dbReference type="NCBI Taxonomy" id="69967"/>
    <lineage>
        <taxon>Bacteria</taxon>
        <taxon>Bacillati</taxon>
        <taxon>Bacillota</taxon>
        <taxon>Bacilli</taxon>
        <taxon>Bacillales</taxon>
        <taxon>Staphylococcaceae</taxon>
        <taxon>Macrococcus</taxon>
    </lineage>
</organism>
<evidence type="ECO:0000313" key="5">
    <source>
        <dbReference type="Proteomes" id="UP001057381"/>
    </source>
</evidence>
<dbReference type="Proteomes" id="UP001057381">
    <property type="component" value="Chromosome"/>
</dbReference>
<feature type="transmembrane region" description="Helical" evidence="1">
    <location>
        <begin position="36"/>
        <end position="52"/>
    </location>
</feature>
<accession>A0A9Q9F0G5</accession>
<reference evidence="2 4" key="1">
    <citation type="submission" date="2019-09" db="EMBL/GenBank/DDBJ databases">
        <authorList>
            <person name="Mazhar S."/>
            <person name="Altermann E."/>
            <person name="Hill C."/>
            <person name="Mcauliffe O."/>
        </authorList>
    </citation>
    <scope>NUCLEOTIDE SEQUENCE [LARGE SCALE GENOMIC DNA]</scope>
    <source>
        <strain evidence="2 4">ATCC 51831</strain>
    </source>
</reference>
<dbReference type="EMBL" id="CP073809">
    <property type="protein sequence ID" value="UTH12790.1"/>
    <property type="molecule type" value="Genomic_DNA"/>
</dbReference>
<evidence type="ECO:0000313" key="3">
    <source>
        <dbReference type="EMBL" id="UTH12790.1"/>
    </source>
</evidence>
<sequence length="76" mass="9087">MKQDDKIFVLFLSLMWMLFFFMLVRFNGLMNSPDLIWLPFLGIGVLLAFYVFRRQIAIVKEEDARRLKAAEELKKN</sequence>
<keyword evidence="1" id="KW-1133">Transmembrane helix</keyword>
<reference evidence="3" key="2">
    <citation type="submission" date="2021-04" db="EMBL/GenBank/DDBJ databases">
        <title>Complete Genome Sequences of Macrococcus spp. from dog and cattle.</title>
        <authorList>
            <person name="Schwendener S."/>
            <person name="Perreten V."/>
        </authorList>
    </citation>
    <scope>NUCLEOTIDE SEQUENCE</scope>
    <source>
        <strain evidence="3">Epi0143-OL</strain>
    </source>
</reference>
<feature type="transmembrane region" description="Helical" evidence="1">
    <location>
        <begin position="7"/>
        <end position="24"/>
    </location>
</feature>
<keyword evidence="4" id="KW-1185">Reference proteome</keyword>
<protein>
    <submittedName>
        <fullName evidence="3">Uncharacterized protein</fullName>
    </submittedName>
</protein>
<name>A0A9Q9F0G5_9STAP</name>
<dbReference type="RefSeq" id="WP_149458729.1">
    <property type="nucleotide sequence ID" value="NZ_CP073809.1"/>
</dbReference>
<dbReference type="Proteomes" id="UP000295735">
    <property type="component" value="Unassembled WGS sequence"/>
</dbReference>
<evidence type="ECO:0000313" key="4">
    <source>
        <dbReference type="Proteomes" id="UP000295735"/>
    </source>
</evidence>
<gene>
    <name evidence="2" type="ORF">ERX35_004550</name>
    <name evidence="3" type="ORF">KFV11_05740</name>
</gene>
<dbReference type="EMBL" id="SCWC02000002">
    <property type="protein sequence ID" value="KAA1040266.1"/>
    <property type="molecule type" value="Genomic_DNA"/>
</dbReference>
<keyword evidence="1" id="KW-0812">Transmembrane</keyword>
<proteinExistence type="predicted"/>
<dbReference type="AlphaFoldDB" id="A0A9Q9F0G5"/>
<evidence type="ECO:0000256" key="1">
    <source>
        <dbReference type="SAM" id="Phobius"/>
    </source>
</evidence>